<accession>A0A7G6T1F6</accession>
<name>A0A7G6T1F6_9HYPH</name>
<proteinExistence type="predicted"/>
<evidence type="ECO:0000313" key="1">
    <source>
        <dbReference type="EMBL" id="QND60588.1"/>
    </source>
</evidence>
<evidence type="ECO:0000313" key="2">
    <source>
        <dbReference type="Proteomes" id="UP000515465"/>
    </source>
</evidence>
<gene>
    <name evidence="1" type="ORF">HB778_31750</name>
</gene>
<organism evidence="1 2">
    <name type="scientific">Mesorhizobium huakuii</name>
    <dbReference type="NCBI Taxonomy" id="28104"/>
    <lineage>
        <taxon>Bacteria</taxon>
        <taxon>Pseudomonadati</taxon>
        <taxon>Pseudomonadota</taxon>
        <taxon>Alphaproteobacteria</taxon>
        <taxon>Hyphomicrobiales</taxon>
        <taxon>Phyllobacteriaceae</taxon>
        <taxon>Mesorhizobium</taxon>
    </lineage>
</organism>
<protein>
    <submittedName>
        <fullName evidence="1">Uncharacterized protein</fullName>
    </submittedName>
</protein>
<dbReference type="RefSeq" id="WP_183459635.1">
    <property type="nucleotide sequence ID" value="NZ_CP050296.1"/>
</dbReference>
<sequence length="73" mass="7908">MNAQTNYKPIAKGLVEPTMLHDPVGSAVSVKETVAAVRKEAPHLEETDCDLVEIIVDLATVYGMAVLFDLKNP</sequence>
<dbReference type="Proteomes" id="UP000515465">
    <property type="component" value="Chromosome"/>
</dbReference>
<reference evidence="2" key="1">
    <citation type="journal article" date="2020" name="Mol. Plant Microbe">
        <title>Rhizobial microsymbionts of the narrowly endemic Oxytropis species growing in Kamchatka are characterized by significant genetic diversity and possess a set of genes that are associated with T3SS and T6SS secretion systems and can affect the development of symbiosis.</title>
        <authorList>
            <person name="Safronova V."/>
            <person name="Guro P."/>
            <person name="Sazanova A."/>
            <person name="Kuznetsova I."/>
            <person name="Belimov A."/>
            <person name="Yakubov V."/>
            <person name="Chirak E."/>
            <person name="Afonin A."/>
            <person name="Gogolev Y."/>
            <person name="Andronov E."/>
            <person name="Tikhonovich I."/>
        </authorList>
    </citation>
    <scope>NUCLEOTIDE SEQUENCE [LARGE SCALE GENOMIC DNA]</scope>
    <source>
        <strain evidence="2">583</strain>
    </source>
</reference>
<dbReference type="EMBL" id="CP050296">
    <property type="protein sequence ID" value="QND60588.1"/>
    <property type="molecule type" value="Genomic_DNA"/>
</dbReference>
<dbReference type="AlphaFoldDB" id="A0A7G6T1F6"/>